<dbReference type="InterPro" id="IPR016148">
    <property type="entry name" value="Pili_assmbl_chaperone_C"/>
</dbReference>
<evidence type="ECO:0000256" key="2">
    <source>
        <dbReference type="ARBA" id="ARBA00007399"/>
    </source>
</evidence>
<dbReference type="Proteomes" id="UP000682358">
    <property type="component" value="Plasmid p15628A_320"/>
</dbReference>
<proteinExistence type="inferred from homology"/>
<evidence type="ECO:0000256" key="4">
    <source>
        <dbReference type="ARBA" id="ARBA00022764"/>
    </source>
</evidence>
<keyword evidence="8" id="KW-0614">Plasmid</keyword>
<reference evidence="8" key="1">
    <citation type="submission" date="2023-04" db="EMBL/GenBank/DDBJ databases">
        <title>Co-integrate Col3M blaNDM-1-harbouring plasmids in clinical Providencia rettgeri isolates from Argentina.</title>
        <authorList>
            <person name="de Belder D."/>
            <person name="Martino F."/>
            <person name="Tijet N."/>
            <person name="Melano R.G."/>
            <person name="Faccone D."/>
            <person name="de Mendieta J.M."/>
            <person name="Rapoport M."/>
            <person name="Albornoz E."/>
            <person name="Petroni A."/>
            <person name="Tuduri E."/>
            <person name="Derdoy L."/>
            <person name="Cogut S."/>
            <person name="Errecalde L."/>
            <person name="Pasteran F."/>
            <person name="Corso A."/>
            <person name="Gomez S.A."/>
        </authorList>
    </citation>
    <scope>NUCLEOTIDE SEQUENCE</scope>
    <source>
        <strain evidence="8">PreM15628</strain>
        <plasmid evidence="8">p15628A_320</plasmid>
    </source>
</reference>
<keyword evidence="4" id="KW-0574">Periplasm</keyword>
<evidence type="ECO:0000313" key="9">
    <source>
        <dbReference type="Proteomes" id="UP000682358"/>
    </source>
</evidence>
<evidence type="ECO:0000259" key="7">
    <source>
        <dbReference type="Pfam" id="PF02753"/>
    </source>
</evidence>
<dbReference type="InterPro" id="IPR008962">
    <property type="entry name" value="PapD-like_sf"/>
</dbReference>
<dbReference type="RefSeq" id="WP_283656799.1">
    <property type="nucleotide sequence ID" value="NZ_CP123366.1"/>
</dbReference>
<name>A0AAJ6FVH7_PRORE</name>
<dbReference type="Pfam" id="PF00345">
    <property type="entry name" value="PapD_N"/>
    <property type="match status" value="1"/>
</dbReference>
<dbReference type="InterPro" id="IPR013783">
    <property type="entry name" value="Ig-like_fold"/>
</dbReference>
<keyword evidence="3" id="KW-0732">Signal</keyword>
<dbReference type="GO" id="GO:0071555">
    <property type="term" value="P:cell wall organization"/>
    <property type="evidence" value="ECO:0007669"/>
    <property type="project" value="InterPro"/>
</dbReference>
<dbReference type="Gene3D" id="2.60.40.10">
    <property type="entry name" value="Immunoglobulins"/>
    <property type="match status" value="2"/>
</dbReference>
<dbReference type="PRINTS" id="PR00969">
    <property type="entry name" value="CHAPERONPILI"/>
</dbReference>
<evidence type="ECO:0000256" key="3">
    <source>
        <dbReference type="ARBA" id="ARBA00022729"/>
    </source>
</evidence>
<dbReference type="InterPro" id="IPR050643">
    <property type="entry name" value="Periplasmic_pilus_chap"/>
</dbReference>
<dbReference type="EMBL" id="CP123373">
    <property type="protein sequence ID" value="WHT95738.1"/>
    <property type="molecule type" value="Genomic_DNA"/>
</dbReference>
<comment type="subcellular location">
    <subcellularLocation>
        <location evidence="1">Periplasm</location>
    </subcellularLocation>
</comment>
<evidence type="ECO:0000313" key="8">
    <source>
        <dbReference type="EMBL" id="WHT95738.1"/>
    </source>
</evidence>
<accession>A0AAJ6FVH7</accession>
<organism evidence="8 9">
    <name type="scientific">Providencia rettgeri</name>
    <dbReference type="NCBI Taxonomy" id="587"/>
    <lineage>
        <taxon>Bacteria</taxon>
        <taxon>Pseudomonadati</taxon>
        <taxon>Pseudomonadota</taxon>
        <taxon>Gammaproteobacteria</taxon>
        <taxon>Enterobacterales</taxon>
        <taxon>Morganellaceae</taxon>
        <taxon>Providencia</taxon>
    </lineage>
</organism>
<dbReference type="Pfam" id="PF02753">
    <property type="entry name" value="PapD_C"/>
    <property type="match status" value="1"/>
</dbReference>
<gene>
    <name evidence="8" type="ORF">KOF27_21205</name>
</gene>
<evidence type="ECO:0000256" key="1">
    <source>
        <dbReference type="ARBA" id="ARBA00004418"/>
    </source>
</evidence>
<keyword evidence="5" id="KW-0143">Chaperone</keyword>
<dbReference type="InterPro" id="IPR001829">
    <property type="entry name" value="Pili_assmbl_chaperone_bac"/>
</dbReference>
<dbReference type="SUPFAM" id="SSF49354">
    <property type="entry name" value="PapD-like"/>
    <property type="match status" value="1"/>
</dbReference>
<dbReference type="InterPro" id="IPR036316">
    <property type="entry name" value="Pili_assmbl_chap_C_dom_sf"/>
</dbReference>
<dbReference type="InterPro" id="IPR016147">
    <property type="entry name" value="Pili_assmbl_chaperone_N"/>
</dbReference>
<geneLocation type="plasmid" evidence="8 9">
    <name>p15628A_320</name>
</geneLocation>
<feature type="domain" description="Pili assembly chaperone N-terminal" evidence="6">
    <location>
        <begin position="33"/>
        <end position="166"/>
    </location>
</feature>
<dbReference type="PANTHER" id="PTHR30251:SF2">
    <property type="entry name" value="FIMBRIAL CHAPERONE YADV-RELATED"/>
    <property type="match status" value="1"/>
</dbReference>
<dbReference type="AlphaFoldDB" id="A0AAJ6FVH7"/>
<dbReference type="SUPFAM" id="SSF49584">
    <property type="entry name" value="Periplasmic chaperone C-domain"/>
    <property type="match status" value="1"/>
</dbReference>
<sequence length="254" mass="27789">MNRLPRSLPQWMMMLSLLGGLVLSPFASLAEGGLSLSQTRVVFEGKAQSAKVTLNNQSDRVYLINSRVLPTPDATGQTGEVMPFMVTPPLFRLEKESRNTVLIAKNDTSKLPTDRESVFYLSFLAIPAVNTPAREATSDVDEGTTTTQVSLGIRTVIKLFYRPSGLGMPAAAAPEKLIFAQNGTQLVVTNPTPYYVTLAQLTLDGRGVNVREQGAMIAPFSNETYTVKGPVASRIEWSVITEFGGVSERFRWSR</sequence>
<feature type="domain" description="Pili assembly chaperone C-terminal" evidence="7">
    <location>
        <begin position="188"/>
        <end position="247"/>
    </location>
</feature>
<evidence type="ECO:0000256" key="5">
    <source>
        <dbReference type="ARBA" id="ARBA00023186"/>
    </source>
</evidence>
<dbReference type="GO" id="GO:0030288">
    <property type="term" value="C:outer membrane-bounded periplasmic space"/>
    <property type="evidence" value="ECO:0007669"/>
    <property type="project" value="InterPro"/>
</dbReference>
<protein>
    <submittedName>
        <fullName evidence="8">Molecular chaperone</fullName>
    </submittedName>
</protein>
<evidence type="ECO:0000259" key="6">
    <source>
        <dbReference type="Pfam" id="PF00345"/>
    </source>
</evidence>
<dbReference type="PANTHER" id="PTHR30251">
    <property type="entry name" value="PILUS ASSEMBLY CHAPERONE"/>
    <property type="match status" value="1"/>
</dbReference>
<comment type="similarity">
    <text evidence="2">Belongs to the periplasmic pilus chaperone family.</text>
</comment>